<feature type="chain" id="PRO_5046120892" description="SipW-cognate class signal peptide" evidence="1">
    <location>
        <begin position="29"/>
        <end position="178"/>
    </location>
</feature>
<feature type="signal peptide" evidence="1">
    <location>
        <begin position="1"/>
        <end position="28"/>
    </location>
</feature>
<keyword evidence="1" id="KW-0732">Signal</keyword>
<reference evidence="2 3" key="1">
    <citation type="journal article" date="2024" name="Appl. Microbiol. Biotechnol.">
        <title>Biosynthetic gene clusters with biotechnological applications in novel Antarctic isolates from Actinomycetota.</title>
        <authorList>
            <person name="Bruna P."/>
            <person name="Nunez-Montero K."/>
            <person name="Contreras M.J."/>
            <person name="Leal K."/>
            <person name="Garcia M."/>
            <person name="Abanto M."/>
            <person name="Barrientos L."/>
        </authorList>
    </citation>
    <scope>NUCLEOTIDE SEQUENCE [LARGE SCALE GENOMIC DNA]</scope>
    <source>
        <strain evidence="2 3">Se16.17</strain>
    </source>
</reference>
<organism evidence="2 3">
    <name type="scientific">Paenarthrobacter nicotinovorans</name>
    <name type="common">Arthrobacter nicotinovorans</name>
    <dbReference type="NCBI Taxonomy" id="29320"/>
    <lineage>
        <taxon>Bacteria</taxon>
        <taxon>Bacillati</taxon>
        <taxon>Actinomycetota</taxon>
        <taxon>Actinomycetes</taxon>
        <taxon>Micrococcales</taxon>
        <taxon>Micrococcaceae</taxon>
        <taxon>Paenarthrobacter</taxon>
    </lineage>
</organism>
<sequence>MRGWAKVRSGLVLAVPLAVVLSVVNPPAATEAAWQRDQFASGSFGTVTIPAPTLNGQCTYNPGVLGLGAYVRILWKAPAGYSLANAELQVSTSGLGSALAPLTGYNLAANTTGNAASGYSTEVQANLLGGLLGLGTELQIAITVKDPVSGWTSKAASVASNAGLVAGLGGSCRNLPAA</sequence>
<proteinExistence type="predicted"/>
<name>A0ABV0GPI2_PAENI</name>
<keyword evidence="3" id="KW-1185">Reference proteome</keyword>
<accession>A0ABV0GPI2</accession>
<dbReference type="EMBL" id="JBBMFV010000004">
    <property type="protein sequence ID" value="MEO3940393.1"/>
    <property type="molecule type" value="Genomic_DNA"/>
</dbReference>
<evidence type="ECO:0000313" key="2">
    <source>
        <dbReference type="EMBL" id="MEO3940393.1"/>
    </source>
</evidence>
<dbReference type="Proteomes" id="UP001448614">
    <property type="component" value="Unassembled WGS sequence"/>
</dbReference>
<protein>
    <recommendedName>
        <fullName evidence="4">SipW-cognate class signal peptide</fullName>
    </recommendedName>
</protein>
<evidence type="ECO:0008006" key="4">
    <source>
        <dbReference type="Google" id="ProtNLM"/>
    </source>
</evidence>
<dbReference type="RefSeq" id="WP_347781962.1">
    <property type="nucleotide sequence ID" value="NZ_JBBMFV010000004.1"/>
</dbReference>
<comment type="caution">
    <text evidence="2">The sequence shown here is derived from an EMBL/GenBank/DDBJ whole genome shotgun (WGS) entry which is preliminary data.</text>
</comment>
<evidence type="ECO:0000313" key="3">
    <source>
        <dbReference type="Proteomes" id="UP001448614"/>
    </source>
</evidence>
<gene>
    <name evidence="2" type="ORF">V3C41_04850</name>
</gene>
<evidence type="ECO:0000256" key="1">
    <source>
        <dbReference type="SAM" id="SignalP"/>
    </source>
</evidence>